<dbReference type="Proteomes" id="UP000601223">
    <property type="component" value="Unassembled WGS sequence"/>
</dbReference>
<feature type="domain" description="Bacterial type II secretion system protein E" evidence="2">
    <location>
        <begin position="162"/>
        <end position="352"/>
    </location>
</feature>
<dbReference type="InterPro" id="IPR027417">
    <property type="entry name" value="P-loop_NTPase"/>
</dbReference>
<evidence type="ECO:0000313" key="3">
    <source>
        <dbReference type="EMBL" id="GIF82084.1"/>
    </source>
</evidence>
<comment type="similarity">
    <text evidence="1">Belongs to the GSP E family.</text>
</comment>
<evidence type="ECO:0000256" key="1">
    <source>
        <dbReference type="ARBA" id="ARBA00006611"/>
    </source>
</evidence>
<gene>
    <name evidence="3" type="ORF">Cba03nite_34330</name>
</gene>
<name>A0A8J3JQN7_9ACTN</name>
<proteinExistence type="inferred from homology"/>
<dbReference type="PANTHER" id="PTHR30486:SF6">
    <property type="entry name" value="TYPE IV PILUS RETRACTATION ATPASE PILT"/>
    <property type="match status" value="1"/>
</dbReference>
<dbReference type="GO" id="GO:0016887">
    <property type="term" value="F:ATP hydrolysis activity"/>
    <property type="evidence" value="ECO:0007669"/>
    <property type="project" value="InterPro"/>
</dbReference>
<dbReference type="Pfam" id="PF00437">
    <property type="entry name" value="T2SSE"/>
    <property type="match status" value="1"/>
</dbReference>
<dbReference type="CDD" id="cd01130">
    <property type="entry name" value="VirB11-like_ATPase"/>
    <property type="match status" value="1"/>
</dbReference>
<dbReference type="InterPro" id="IPR001482">
    <property type="entry name" value="T2SS/T4SS_dom"/>
</dbReference>
<evidence type="ECO:0000313" key="4">
    <source>
        <dbReference type="Proteomes" id="UP000601223"/>
    </source>
</evidence>
<dbReference type="Gene3D" id="3.40.50.300">
    <property type="entry name" value="P-loop containing nucleotide triphosphate hydrolases"/>
    <property type="match status" value="1"/>
</dbReference>
<dbReference type="EMBL" id="BONF01000017">
    <property type="protein sequence ID" value="GIF82084.1"/>
    <property type="molecule type" value="Genomic_DNA"/>
</dbReference>
<accession>A0A8J3JQN7</accession>
<keyword evidence="4" id="KW-1185">Reference proteome</keyword>
<dbReference type="Gene3D" id="3.30.450.370">
    <property type="match status" value="1"/>
</dbReference>
<dbReference type="AlphaFoldDB" id="A0A8J3JQN7"/>
<organism evidence="3 4">
    <name type="scientific">Catellatospora bangladeshensis</name>
    <dbReference type="NCBI Taxonomy" id="310355"/>
    <lineage>
        <taxon>Bacteria</taxon>
        <taxon>Bacillati</taxon>
        <taxon>Actinomycetota</taxon>
        <taxon>Actinomycetes</taxon>
        <taxon>Micromonosporales</taxon>
        <taxon>Micromonosporaceae</taxon>
        <taxon>Catellatospora</taxon>
    </lineage>
</organism>
<reference evidence="3 4" key="1">
    <citation type="submission" date="2021-01" db="EMBL/GenBank/DDBJ databases">
        <title>Whole genome shotgun sequence of Catellatospora bangladeshensis NBRC 107357.</title>
        <authorList>
            <person name="Komaki H."/>
            <person name="Tamura T."/>
        </authorList>
    </citation>
    <scope>NUCLEOTIDE SEQUENCE [LARGE SCALE GENOMIC DNA]</scope>
    <source>
        <strain evidence="3 4">NBRC 107357</strain>
    </source>
</reference>
<evidence type="ECO:0000259" key="2">
    <source>
        <dbReference type="Pfam" id="PF00437"/>
    </source>
</evidence>
<comment type="caution">
    <text evidence="3">The sequence shown here is derived from an EMBL/GenBank/DDBJ whole genome shotgun (WGS) entry which is preliminary data.</text>
</comment>
<protein>
    <recommendedName>
        <fullName evidence="2">Bacterial type II secretion system protein E domain-containing protein</fullName>
    </recommendedName>
</protein>
<dbReference type="PANTHER" id="PTHR30486">
    <property type="entry name" value="TWITCHING MOTILITY PROTEIN PILT"/>
    <property type="match status" value="1"/>
</dbReference>
<dbReference type="InterPro" id="IPR050921">
    <property type="entry name" value="T4SS_GSP_E_ATPase"/>
</dbReference>
<dbReference type="SUPFAM" id="SSF52540">
    <property type="entry name" value="P-loop containing nucleoside triphosphate hydrolases"/>
    <property type="match status" value="1"/>
</dbReference>
<sequence length="443" mass="47085">MAHPARDLTTTASAHSDGGQLMLARQLRERLRPRLAELDGLPAEQWAARLGRLLDTAIDDLGADALEHGRALPAAPLIAAAKAQAIRLLTPAGGLQLLLDDPQITNIFANGADQVWVRRTDGSKAQAPPVAASDAELIETIRLLAAGREGAGEERRWDFAQPRLSLQLPGGARLFAVQALAQRPSLSIRRHQLLRVSLDDLVARGAMSVPLARLLAAVVAARRNVVIAGGTDTGKTTLLRAMARAIPARERIITIEDTYELGLDGDPDHPDCVALQAREPNLEGRGAVDQAELVRWALRMAPDRVIVGEARGSEVLPLLNAMSQGNDGSLATIHASSSGQAITRLMTYAAQAPERLSFESTAMLTAGAVHFIVHLAFAPDGTRVVSSVREVLHADGRDVYTNEVYAPGPDRRAVAAAPLRAATAADLVAAGMDPAVLDTTGRW</sequence>